<comment type="caution">
    <text evidence="14">The sequence shown here is derived from an EMBL/GenBank/DDBJ whole genome shotgun (WGS) entry which is preliminary data.</text>
</comment>
<organism evidence="14 15">
    <name type="scientific">Amphibalanus amphitrite</name>
    <name type="common">Striped barnacle</name>
    <name type="synonym">Balanus amphitrite</name>
    <dbReference type="NCBI Taxonomy" id="1232801"/>
    <lineage>
        <taxon>Eukaryota</taxon>
        <taxon>Metazoa</taxon>
        <taxon>Ecdysozoa</taxon>
        <taxon>Arthropoda</taxon>
        <taxon>Crustacea</taxon>
        <taxon>Multicrustacea</taxon>
        <taxon>Cirripedia</taxon>
        <taxon>Thoracica</taxon>
        <taxon>Thoracicalcarea</taxon>
        <taxon>Balanomorpha</taxon>
        <taxon>Balanoidea</taxon>
        <taxon>Balanidae</taxon>
        <taxon>Amphibalaninae</taxon>
        <taxon>Amphibalanus</taxon>
    </lineage>
</organism>
<dbReference type="GO" id="GO:0015293">
    <property type="term" value="F:symporter activity"/>
    <property type="evidence" value="ECO:0007669"/>
    <property type="project" value="TreeGrafter"/>
</dbReference>
<dbReference type="InterPro" id="IPR038377">
    <property type="entry name" value="Na/Glc_symporter_sf"/>
</dbReference>
<comment type="similarity">
    <text evidence="2 11">Belongs to the sodium:solute symporter (SSF) (TC 2.A.21) family.</text>
</comment>
<dbReference type="EMBL" id="VIIS01000218">
    <property type="protein sequence ID" value="KAF0311771.1"/>
    <property type="molecule type" value="Genomic_DNA"/>
</dbReference>
<evidence type="ECO:0000256" key="2">
    <source>
        <dbReference type="ARBA" id="ARBA00006434"/>
    </source>
</evidence>
<feature type="transmembrane region" description="Helical" evidence="13">
    <location>
        <begin position="103"/>
        <end position="126"/>
    </location>
</feature>
<keyword evidence="10" id="KW-0739">Sodium transport</keyword>
<evidence type="ECO:0000313" key="15">
    <source>
        <dbReference type="Proteomes" id="UP000440578"/>
    </source>
</evidence>
<evidence type="ECO:0000256" key="7">
    <source>
        <dbReference type="ARBA" id="ARBA00023053"/>
    </source>
</evidence>
<name>A0A6A4XBH4_AMPAM</name>
<accession>A0A6A4XBH4</accession>
<gene>
    <name evidence="14" type="primary">SLC5A8_3</name>
    <name evidence="14" type="ORF">FJT64_017474</name>
</gene>
<feature type="transmembrane region" description="Helical" evidence="13">
    <location>
        <begin position="406"/>
        <end position="428"/>
    </location>
</feature>
<dbReference type="InterPro" id="IPR051163">
    <property type="entry name" value="Sodium:Solute_Symporter_SSF"/>
</dbReference>
<keyword evidence="6 13" id="KW-1133">Transmembrane helix</keyword>
<feature type="transmembrane region" description="Helical" evidence="13">
    <location>
        <begin position="258"/>
        <end position="277"/>
    </location>
</feature>
<dbReference type="GO" id="GO:0005886">
    <property type="term" value="C:plasma membrane"/>
    <property type="evidence" value="ECO:0007669"/>
    <property type="project" value="UniProtKB-SubCell"/>
</dbReference>
<keyword evidence="9 13" id="KW-0472">Membrane</keyword>
<evidence type="ECO:0000313" key="14">
    <source>
        <dbReference type="EMBL" id="KAF0311771.1"/>
    </source>
</evidence>
<reference evidence="14 15" key="1">
    <citation type="submission" date="2019-07" db="EMBL/GenBank/DDBJ databases">
        <title>Draft genome assembly of a fouling barnacle, Amphibalanus amphitrite (Darwin, 1854): The first reference genome for Thecostraca.</title>
        <authorList>
            <person name="Kim W."/>
        </authorList>
    </citation>
    <scope>NUCLEOTIDE SEQUENCE [LARGE SCALE GENOMIC DNA]</scope>
    <source>
        <strain evidence="14">SNU_AA5</strain>
        <tissue evidence="14">Soma without cirri and trophi</tissue>
    </source>
</reference>
<evidence type="ECO:0000256" key="11">
    <source>
        <dbReference type="RuleBase" id="RU362091"/>
    </source>
</evidence>
<feature type="region of interest" description="Disordered" evidence="12">
    <location>
        <begin position="587"/>
        <end position="626"/>
    </location>
</feature>
<keyword evidence="4" id="KW-1003">Cell membrane</keyword>
<feature type="transmembrane region" description="Helical" evidence="13">
    <location>
        <begin position="178"/>
        <end position="197"/>
    </location>
</feature>
<evidence type="ECO:0000256" key="6">
    <source>
        <dbReference type="ARBA" id="ARBA00022989"/>
    </source>
</evidence>
<dbReference type="PROSITE" id="PS50283">
    <property type="entry name" value="NA_SOLUT_SYMP_3"/>
    <property type="match status" value="1"/>
</dbReference>
<evidence type="ECO:0000256" key="10">
    <source>
        <dbReference type="ARBA" id="ARBA00023201"/>
    </source>
</evidence>
<comment type="subcellular location">
    <subcellularLocation>
        <location evidence="1">Cell membrane</location>
        <topology evidence="1">Multi-pass membrane protein</topology>
    </subcellularLocation>
</comment>
<feature type="transmembrane region" description="Helical" evidence="13">
    <location>
        <begin position="209"/>
        <end position="227"/>
    </location>
</feature>
<dbReference type="PANTHER" id="PTHR42985:SF39">
    <property type="entry name" value="GH10366P"/>
    <property type="match status" value="1"/>
</dbReference>
<feature type="transmembrane region" description="Helical" evidence="13">
    <location>
        <begin position="147"/>
        <end position="166"/>
    </location>
</feature>
<dbReference type="AlphaFoldDB" id="A0A6A4XBH4"/>
<dbReference type="CDD" id="cd11492">
    <property type="entry name" value="SLC5sbd_NIS-SMVT"/>
    <property type="match status" value="1"/>
</dbReference>
<sequence length="626" mass="68276">MATDAVTAVAETVQKVGINVDELVTRFSAVDYVVFALLLAISLGIGLYYGLCHSKEMADTEGYLLGGRQMGTFPAAMSLIASFMSAITLLGTPAEVYQNGTQYWLIGFSYFLVTPAAAYLYMPIFFDLRVISAYEYLELRFSKTIRVLGGAIFCIQMAIYMAIVVYAPSLALSQVTGINVYLSVCVIFFVCIIYTTLGGMKAVLWTDTVQVIIMFGAIMAVIIKGSIDVGGFDVVWQTAVNGDRIEFFNFDPSPGVRHTVWTLVIGGYFTWITIYGVNQAQVQRYLCVSTKRKAAAAIWINCFGLFALLTICGYAGLVIYAKYEHCDPLTSKSVSTPDQLFPLFVMDTMGQIPGVPGLFVAGIFSGALSTVSSGINSLSAITVEDFIKPFTSRDISSEKQAKWSKWLAIGLAALSIFGMVGGPLLGLFTLGMFFPWANHIGALVGTFSGLIVIFWVGVGFQIEKALGRIHLTKLPTSIDDCPRFNVSEIMTTTTLAPSTTTVPTPTEDPGDALGIYYLSYMYYSALASSVVVIVGMLVSFATGTRDPRKMDPRLIVPLGTRLGCCLPERWRSVLNFHVGEEFDAEDIDGLEMKKAPPPSNGHHHDPGHENYAGPQLRSYTELDSDR</sequence>
<feature type="transmembrane region" description="Helical" evidence="13">
    <location>
        <begin position="72"/>
        <end position="91"/>
    </location>
</feature>
<dbReference type="GO" id="GO:0006814">
    <property type="term" value="P:sodium ion transport"/>
    <property type="evidence" value="ECO:0007669"/>
    <property type="project" value="UniProtKB-KW"/>
</dbReference>
<keyword evidence="7" id="KW-0915">Sodium</keyword>
<evidence type="ECO:0000256" key="13">
    <source>
        <dbReference type="SAM" id="Phobius"/>
    </source>
</evidence>
<evidence type="ECO:0000256" key="12">
    <source>
        <dbReference type="SAM" id="MobiDB-lite"/>
    </source>
</evidence>
<dbReference type="NCBIfam" id="TIGR00813">
    <property type="entry name" value="sss"/>
    <property type="match status" value="1"/>
</dbReference>
<dbReference type="Gene3D" id="1.20.1730.10">
    <property type="entry name" value="Sodium/glucose cotransporter"/>
    <property type="match status" value="1"/>
</dbReference>
<protein>
    <submittedName>
        <fullName evidence="14">Sodium-coupled monocarboxylate transporter 1</fullName>
    </submittedName>
</protein>
<evidence type="ECO:0000256" key="8">
    <source>
        <dbReference type="ARBA" id="ARBA00023065"/>
    </source>
</evidence>
<evidence type="ECO:0000256" key="1">
    <source>
        <dbReference type="ARBA" id="ARBA00004651"/>
    </source>
</evidence>
<dbReference type="OrthoDB" id="6132759at2759"/>
<dbReference type="Pfam" id="PF00474">
    <property type="entry name" value="SSF"/>
    <property type="match status" value="1"/>
</dbReference>
<proteinExistence type="inferred from homology"/>
<feature type="transmembrane region" description="Helical" evidence="13">
    <location>
        <begin position="520"/>
        <end position="543"/>
    </location>
</feature>
<evidence type="ECO:0000256" key="4">
    <source>
        <dbReference type="ARBA" id="ARBA00022475"/>
    </source>
</evidence>
<keyword evidence="3" id="KW-0813">Transport</keyword>
<dbReference type="InterPro" id="IPR001734">
    <property type="entry name" value="Na/solute_symporter"/>
</dbReference>
<keyword evidence="5 13" id="KW-0812">Transmembrane</keyword>
<keyword evidence="15" id="KW-1185">Reference proteome</keyword>
<evidence type="ECO:0000256" key="3">
    <source>
        <dbReference type="ARBA" id="ARBA00022448"/>
    </source>
</evidence>
<feature type="transmembrane region" description="Helical" evidence="13">
    <location>
        <begin position="298"/>
        <end position="321"/>
    </location>
</feature>
<evidence type="ECO:0000256" key="5">
    <source>
        <dbReference type="ARBA" id="ARBA00022692"/>
    </source>
</evidence>
<keyword evidence="8" id="KW-0406">Ion transport</keyword>
<evidence type="ECO:0000256" key="9">
    <source>
        <dbReference type="ARBA" id="ARBA00023136"/>
    </source>
</evidence>
<feature type="transmembrane region" description="Helical" evidence="13">
    <location>
        <begin position="32"/>
        <end position="51"/>
    </location>
</feature>
<feature type="transmembrane region" description="Helical" evidence="13">
    <location>
        <begin position="440"/>
        <end position="462"/>
    </location>
</feature>
<dbReference type="Proteomes" id="UP000440578">
    <property type="component" value="Unassembled WGS sequence"/>
</dbReference>
<dbReference type="PANTHER" id="PTHR42985">
    <property type="entry name" value="SODIUM-COUPLED MONOCARBOXYLATE TRANSPORTER"/>
    <property type="match status" value="1"/>
</dbReference>